<dbReference type="InterPro" id="IPR017740">
    <property type="entry name" value="TssA-like"/>
</dbReference>
<feature type="region of interest" description="Disordered" evidence="1">
    <location>
        <begin position="177"/>
        <end position="198"/>
    </location>
</feature>
<dbReference type="PANTHER" id="PTHR37951">
    <property type="entry name" value="CYTOPLASMIC PROTEIN-RELATED"/>
    <property type="match status" value="1"/>
</dbReference>
<sequence>MAWLAEAQLRLAGFAGLGEVYAAMMSLLDKYWDELHSIGDDDFHERFAPLAGLNGVGGEGTIIQAVRLSPLVPGAKFGQFSLWDFQLSQRPNESQRREDLCLAASEAGVSAMAAHLKQLNQCIANFDALTALLAERCGDQAPPSSNTRNVLFEAAAAIRQLAGIEIDEAAADAETAPLAANSNSPEPEAPRPRGLSPDTIASREDALEILVGVARYFRRTEPHSPISLALETLVRRSRMDFSELLAELLPEPQARNAVLSAAGIKSAADKGG</sequence>
<dbReference type="Pfam" id="PF06812">
    <property type="entry name" value="ImpA_N"/>
    <property type="match status" value="1"/>
</dbReference>
<protein>
    <submittedName>
        <fullName evidence="3">Type VI secretion system protein ImpA</fullName>
    </submittedName>
</protein>
<gene>
    <name evidence="3" type="ORF">GGE12_003397</name>
</gene>
<proteinExistence type="predicted"/>
<accession>A0A7W6RNB0</accession>
<evidence type="ECO:0000313" key="4">
    <source>
        <dbReference type="Proteomes" id="UP000533641"/>
    </source>
</evidence>
<name>A0A7W6RNB0_9HYPH</name>
<dbReference type="PANTHER" id="PTHR37951:SF1">
    <property type="entry name" value="TYPE VI SECRETION SYSTEM COMPONENT TSSA1"/>
    <property type="match status" value="1"/>
</dbReference>
<evidence type="ECO:0000259" key="2">
    <source>
        <dbReference type="Pfam" id="PF06812"/>
    </source>
</evidence>
<evidence type="ECO:0000313" key="3">
    <source>
        <dbReference type="EMBL" id="MBB4275608.1"/>
    </source>
</evidence>
<reference evidence="3 4" key="1">
    <citation type="submission" date="2020-08" db="EMBL/GenBank/DDBJ databases">
        <title>Genomic Encyclopedia of Type Strains, Phase IV (KMG-V): Genome sequencing to study the core and pangenomes of soil and plant-associated prokaryotes.</title>
        <authorList>
            <person name="Whitman W."/>
        </authorList>
    </citation>
    <scope>NUCLEOTIDE SEQUENCE [LARGE SCALE GENOMIC DNA]</scope>
    <source>
        <strain evidence="3 4">SEMIA 402</strain>
    </source>
</reference>
<dbReference type="InterPro" id="IPR010657">
    <property type="entry name" value="ImpA_N"/>
</dbReference>
<dbReference type="Proteomes" id="UP000533641">
    <property type="component" value="Unassembled WGS sequence"/>
</dbReference>
<feature type="domain" description="ImpA N-terminal" evidence="2">
    <location>
        <begin position="1"/>
        <end position="54"/>
    </location>
</feature>
<comment type="caution">
    <text evidence="3">The sequence shown here is derived from an EMBL/GenBank/DDBJ whole genome shotgun (WGS) entry which is preliminary data.</text>
</comment>
<evidence type="ECO:0000256" key="1">
    <source>
        <dbReference type="SAM" id="MobiDB-lite"/>
    </source>
</evidence>
<organism evidence="3 4">
    <name type="scientific">Rhizobium mongolense</name>
    <dbReference type="NCBI Taxonomy" id="57676"/>
    <lineage>
        <taxon>Bacteria</taxon>
        <taxon>Pseudomonadati</taxon>
        <taxon>Pseudomonadota</taxon>
        <taxon>Alphaproteobacteria</taxon>
        <taxon>Hyphomicrobiales</taxon>
        <taxon>Rhizobiaceae</taxon>
        <taxon>Rhizobium/Agrobacterium group</taxon>
        <taxon>Rhizobium</taxon>
    </lineage>
</organism>
<dbReference type="EMBL" id="JACIGM010000006">
    <property type="protein sequence ID" value="MBB4275608.1"/>
    <property type="molecule type" value="Genomic_DNA"/>
</dbReference>
<dbReference type="AlphaFoldDB" id="A0A7W6RNB0"/>